<dbReference type="STRING" id="706570.PT85_01325"/>
<evidence type="ECO:0000313" key="2">
    <source>
        <dbReference type="Proteomes" id="UP000030980"/>
    </source>
</evidence>
<organism evidence="1 2">
    <name type="scientific">Pseudomonas flexibilis</name>
    <dbReference type="NCBI Taxonomy" id="706570"/>
    <lineage>
        <taxon>Bacteria</taxon>
        <taxon>Pseudomonadati</taxon>
        <taxon>Pseudomonadota</taxon>
        <taxon>Gammaproteobacteria</taxon>
        <taxon>Pseudomonadales</taxon>
        <taxon>Pseudomonadaceae</taxon>
        <taxon>Pseudomonas</taxon>
    </lineage>
</organism>
<evidence type="ECO:0000313" key="1">
    <source>
        <dbReference type="EMBL" id="KHO66246.1"/>
    </source>
</evidence>
<keyword evidence="2" id="KW-1185">Reference proteome</keyword>
<name>A0A0B3BYW8_9PSED</name>
<accession>A0A0B3BYW8</accession>
<dbReference type="Proteomes" id="UP000030980">
    <property type="component" value="Unassembled WGS sequence"/>
</dbReference>
<dbReference type="AlphaFoldDB" id="A0A0B3BYW8"/>
<proteinExistence type="predicted"/>
<comment type="caution">
    <text evidence="1">The sequence shown here is derived from an EMBL/GenBank/DDBJ whole genome shotgun (WGS) entry which is preliminary data.</text>
</comment>
<reference evidence="1 2" key="1">
    <citation type="submission" date="2014-11" db="EMBL/GenBank/DDBJ databases">
        <title>Genome sequence of Pseudomonas tuomuerensis JCM 14085.</title>
        <authorList>
            <person name="Shin S.-K."/>
            <person name="Yi H."/>
        </authorList>
    </citation>
    <scope>NUCLEOTIDE SEQUENCE [LARGE SCALE GENOMIC DNA]</scope>
    <source>
        <strain evidence="1 2">JCM 14085</strain>
    </source>
</reference>
<dbReference type="EMBL" id="JTAK01000001">
    <property type="protein sequence ID" value="KHO66246.1"/>
    <property type="molecule type" value="Genomic_DNA"/>
</dbReference>
<evidence type="ECO:0008006" key="3">
    <source>
        <dbReference type="Google" id="ProtNLM"/>
    </source>
</evidence>
<sequence>MNRRQALPVWILLIIALLLLLLHLALPQLVRNYLNDTLADMGDYRGQIADVDLAWWRGAYQIEGLLIEKKKGGVPVPLLDAPLIDLSVSWRALWQDRAVVAEVAFVDPQLNFVDAREPGQEQTGEGVDWRDRLDALLPITLNEVHIRNGQVSFRNFTSDPQVNIHADQVVGTFYNLTNSTDAEGRRVAEFVGEARFLEVAPMEANARFDPFTDWEDFELRLRVTGVPLVKLNDFSRAYGRFDFADGTGDLVMEVEAENSQLGGYIKPLLRNVEVFDWEQDIQAEDKGFLRGLWEAIVGGGQTLLKNQRKDQFATRVELSGTIRDQDVSPFQAFLAVLRNAFIEAFSARFERSLEEGE</sequence>
<dbReference type="OrthoDB" id="9771783at2"/>
<dbReference type="RefSeq" id="WP_039605717.1">
    <property type="nucleotide sequence ID" value="NZ_FMUP01000007.1"/>
</dbReference>
<gene>
    <name evidence="1" type="ORF">PT85_01325</name>
</gene>
<protein>
    <recommendedName>
        <fullName evidence="3">DUF748 domain-containing protein</fullName>
    </recommendedName>
</protein>